<sequence>MAPYFPNEIWHRIMGYLVPPTRRESTFQDPRTLRPTALSSLCRVSQRFHQIAQPLLYHTINATTEYLETDIQWPGLLLRTIAKQPHLAKYIRVLVLSDMLYASKLPSIGFPWDVPRSIQHALQIELAEEGSGVVAIVLLLYATMVEKIIFFRSDVDGIHIPYILTGWRPQGVQSLSRFYYPPDFGPDLALELGPFANYDLPCLKELHVTLGFDYCIPTFMDFVKKPGLSAFHLSYSHCGTYFVSQPLEDSLSSIRILKLEDCYVDSHSFERLLQGCPKLGILGIHVADTEEVRDGPWTIDLEHIGQALRDRGINLTDLSLDFSNFKMKLKTTGRIGSLCSISGLRHLQCDRNDLIVAQGWLVDEEQEHDILPLESVLPPSITTLRIFYEEHGVASLPGDTISREMDSILSSGRLQSLRRIYHGSPDKPILFRTKMPSSKVVVQS</sequence>
<accession>A0ABY6UDX8</accession>
<proteinExistence type="predicted"/>
<reference evidence="1 2" key="1">
    <citation type="submission" date="2019-06" db="EMBL/GenBank/DDBJ databases">
        <authorList>
            <person name="Broberg M."/>
        </authorList>
    </citation>
    <scope>NUCLEOTIDE SEQUENCE [LARGE SCALE GENOMIC DNA]</scope>
</reference>
<evidence type="ECO:0008006" key="3">
    <source>
        <dbReference type="Google" id="ProtNLM"/>
    </source>
</evidence>
<dbReference type="EMBL" id="CABFNS010000785">
    <property type="protein sequence ID" value="VUC28475.1"/>
    <property type="molecule type" value="Genomic_DNA"/>
</dbReference>
<dbReference type="Proteomes" id="UP000766486">
    <property type="component" value="Unassembled WGS sequence"/>
</dbReference>
<keyword evidence="2" id="KW-1185">Reference proteome</keyword>
<dbReference type="SUPFAM" id="SSF52047">
    <property type="entry name" value="RNI-like"/>
    <property type="match status" value="1"/>
</dbReference>
<gene>
    <name evidence="1" type="ORF">CLO192961_LOCUS236025</name>
</gene>
<evidence type="ECO:0000313" key="2">
    <source>
        <dbReference type="Proteomes" id="UP000766486"/>
    </source>
</evidence>
<evidence type="ECO:0000313" key="1">
    <source>
        <dbReference type="EMBL" id="VUC28475.1"/>
    </source>
</evidence>
<protein>
    <recommendedName>
        <fullName evidence="3">F-box domain-containing protein</fullName>
    </recommendedName>
</protein>
<comment type="caution">
    <text evidence="1">The sequence shown here is derived from an EMBL/GenBank/DDBJ whole genome shotgun (WGS) entry which is preliminary data.</text>
</comment>
<organism evidence="1 2">
    <name type="scientific">Bionectria ochroleuca</name>
    <name type="common">Gliocladium roseum</name>
    <dbReference type="NCBI Taxonomy" id="29856"/>
    <lineage>
        <taxon>Eukaryota</taxon>
        <taxon>Fungi</taxon>
        <taxon>Dikarya</taxon>
        <taxon>Ascomycota</taxon>
        <taxon>Pezizomycotina</taxon>
        <taxon>Sordariomycetes</taxon>
        <taxon>Hypocreomycetidae</taxon>
        <taxon>Hypocreales</taxon>
        <taxon>Bionectriaceae</taxon>
        <taxon>Clonostachys</taxon>
    </lineage>
</organism>
<name>A0ABY6UDX8_BIOOC</name>